<evidence type="ECO:0000256" key="1">
    <source>
        <dbReference type="SAM" id="MobiDB-lite"/>
    </source>
</evidence>
<evidence type="ECO:0000313" key="4">
    <source>
        <dbReference type="Proteomes" id="UP000262802"/>
    </source>
</evidence>
<dbReference type="EMBL" id="CP032317">
    <property type="protein sequence ID" value="AYA37835.1"/>
    <property type="molecule type" value="Genomic_DNA"/>
</dbReference>
<dbReference type="Pfam" id="PF08239">
    <property type="entry name" value="SH3_3"/>
    <property type="match status" value="1"/>
</dbReference>
<protein>
    <submittedName>
        <fullName evidence="3">SH3 domain-containing protein</fullName>
    </submittedName>
</protein>
<dbReference type="Gene3D" id="2.30.30.40">
    <property type="entry name" value="SH3 Domains"/>
    <property type="match status" value="2"/>
</dbReference>
<dbReference type="AlphaFoldDB" id="A0A3B7R1G2"/>
<reference evidence="3 4" key="1">
    <citation type="submission" date="2018-09" db="EMBL/GenBank/DDBJ databases">
        <title>Hymenobacter medium sp. nov., isolated from R2A medium.</title>
        <authorList>
            <person name="Yingchao G."/>
        </authorList>
    </citation>
    <scope>NUCLEOTIDE SEQUENCE [LARGE SCALE GENOMIC DNA]</scope>
    <source>
        <strain evidence="4">sh-6</strain>
    </source>
</reference>
<feature type="compositionally biased region" description="Low complexity" evidence="1">
    <location>
        <begin position="82"/>
        <end position="98"/>
    </location>
</feature>
<dbReference type="InterPro" id="IPR003646">
    <property type="entry name" value="SH3-like_bac-type"/>
</dbReference>
<evidence type="ECO:0000259" key="2">
    <source>
        <dbReference type="Pfam" id="PF08239"/>
    </source>
</evidence>
<dbReference type="RefSeq" id="WP_119445395.1">
    <property type="nucleotide sequence ID" value="NZ_CP032317.1"/>
</dbReference>
<keyword evidence="4" id="KW-1185">Reference proteome</keyword>
<evidence type="ECO:0000313" key="3">
    <source>
        <dbReference type="EMBL" id="AYA37835.1"/>
    </source>
</evidence>
<accession>A0A3B7R1G2</accession>
<feature type="domain" description="SH3b" evidence="2">
    <location>
        <begin position="116"/>
        <end position="165"/>
    </location>
</feature>
<organism evidence="3 4">
    <name type="scientific">Hymenobacter oligotrophus</name>
    <dbReference type="NCBI Taxonomy" id="2319843"/>
    <lineage>
        <taxon>Bacteria</taxon>
        <taxon>Pseudomonadati</taxon>
        <taxon>Bacteroidota</taxon>
        <taxon>Cytophagia</taxon>
        <taxon>Cytophagales</taxon>
        <taxon>Hymenobacteraceae</taxon>
        <taxon>Hymenobacter</taxon>
    </lineage>
</organism>
<dbReference type="OrthoDB" id="965391at2"/>
<proteinExistence type="predicted"/>
<dbReference type="Proteomes" id="UP000262802">
    <property type="component" value="Chromosome"/>
</dbReference>
<gene>
    <name evidence="3" type="ORF">D3Y59_12745</name>
</gene>
<feature type="region of interest" description="Disordered" evidence="1">
    <location>
        <begin position="65"/>
        <end position="98"/>
    </location>
</feature>
<dbReference type="KEGG" id="hyh:D3Y59_12745"/>
<sequence length="280" mass="31032">MKISTFCLWLVIVIECIAYGSFAQVYVKGYTRRDGTYVQPHYRTSPNHTVTDNYSYPGNYNPNTGLVTGGRRRTSPPTYVPASTGTSRSSASRSSTTATVRRISSGTYRIQSPMDVPLRAAPAVSSAEIYTCLRNSTVYVIEDVNDIYCKVQAHGYTGYISKGFLIESQVGNTTSPYTYRQPTNSTSTTNKSALTQVTSLYGSFGRETTVVEKSNVKYKYRTHFDSPIGVPLRSAPHIDADQVYLCPLTSIVNVIEDNNPRYYKVSVDGRIGYVAKTLCK</sequence>
<name>A0A3B7R1G2_9BACT</name>